<dbReference type="Proteomes" id="UP000297229">
    <property type="component" value="Unassembled WGS sequence"/>
</dbReference>
<evidence type="ECO:0000313" key="3">
    <source>
        <dbReference type="EMBL" id="TGO74750.1"/>
    </source>
</evidence>
<evidence type="ECO:0008006" key="5">
    <source>
        <dbReference type="Google" id="ProtNLM"/>
    </source>
</evidence>
<comment type="caution">
    <text evidence="3">The sequence shown here is derived from an EMBL/GenBank/DDBJ whole genome shotgun (WGS) entry which is preliminary data.</text>
</comment>
<name>A0A4Z1JT46_9HELO</name>
<evidence type="ECO:0000256" key="1">
    <source>
        <dbReference type="SAM" id="MobiDB-lite"/>
    </source>
</evidence>
<organism evidence="3 4">
    <name type="scientific">Botrytis elliptica</name>
    <dbReference type="NCBI Taxonomy" id="278938"/>
    <lineage>
        <taxon>Eukaryota</taxon>
        <taxon>Fungi</taxon>
        <taxon>Dikarya</taxon>
        <taxon>Ascomycota</taxon>
        <taxon>Pezizomycotina</taxon>
        <taxon>Leotiomycetes</taxon>
        <taxon>Helotiales</taxon>
        <taxon>Sclerotiniaceae</taxon>
        <taxon>Botrytis</taxon>
    </lineage>
</organism>
<feature type="signal peptide" evidence="2">
    <location>
        <begin position="1"/>
        <end position="23"/>
    </location>
</feature>
<dbReference type="STRING" id="278938.A0A4Z1JT46"/>
<gene>
    <name evidence="3" type="ORF">BELL_0259g00120</name>
</gene>
<evidence type="ECO:0000313" key="4">
    <source>
        <dbReference type="Proteomes" id="UP000297229"/>
    </source>
</evidence>
<reference evidence="3 4" key="1">
    <citation type="submission" date="2017-12" db="EMBL/GenBank/DDBJ databases">
        <title>Comparative genomics of Botrytis spp.</title>
        <authorList>
            <person name="Valero-Jimenez C.A."/>
            <person name="Tapia P."/>
            <person name="Veloso J."/>
            <person name="Silva-Moreno E."/>
            <person name="Staats M."/>
            <person name="Valdes J.H."/>
            <person name="Van Kan J.A.L."/>
        </authorList>
    </citation>
    <scope>NUCLEOTIDE SEQUENCE [LARGE SCALE GENOMIC DNA]</scope>
    <source>
        <strain evidence="3 4">Be9601</strain>
    </source>
</reference>
<protein>
    <recommendedName>
        <fullName evidence="5">Phosphoglycerate mutase family protein</fullName>
    </recommendedName>
</protein>
<feature type="region of interest" description="Disordered" evidence="1">
    <location>
        <begin position="115"/>
        <end position="135"/>
    </location>
</feature>
<dbReference type="AlphaFoldDB" id="A0A4Z1JT46"/>
<feature type="chain" id="PRO_5021284843" description="Phosphoglycerate mutase family protein" evidence="2">
    <location>
        <begin position="24"/>
        <end position="230"/>
    </location>
</feature>
<dbReference type="EMBL" id="PQXM01000258">
    <property type="protein sequence ID" value="TGO74750.1"/>
    <property type="molecule type" value="Genomic_DNA"/>
</dbReference>
<proteinExistence type="predicted"/>
<keyword evidence="4" id="KW-1185">Reference proteome</keyword>
<keyword evidence="2" id="KW-0732">Signal</keyword>
<accession>A0A4Z1JT46</accession>
<evidence type="ECO:0000256" key="2">
    <source>
        <dbReference type="SAM" id="SignalP"/>
    </source>
</evidence>
<sequence length="230" mass="25314">MHRPQLFVTSFLTLLTLPLSVSSQTVYLIRHGEKPSDGGNGLSALGLQRAQCLRNVLGNESNYDIKYIMAMTPKSGMFSLSIAFFEILSVAFYIDGDDICITLFLTIISSRSDLSSQNSQKSNTCTPDGERTRPLDTVQPLATDLNITVDISCDRDDADCVANVVNQYEGEGNILISWQHGALTDIVKALGDENAPKWKKHAYDTIWTDPKPYTGLTEITSENCPGLDDN</sequence>